<evidence type="ECO:0000313" key="3">
    <source>
        <dbReference type="Proteomes" id="UP001067708"/>
    </source>
</evidence>
<keyword evidence="3" id="KW-1185">Reference proteome</keyword>
<accession>A0ABT4I2W5</accession>
<feature type="domain" description="Large polyvalent protein associated" evidence="1">
    <location>
        <begin position="1"/>
        <end position="66"/>
    </location>
</feature>
<evidence type="ECO:0000259" key="1">
    <source>
        <dbReference type="Pfam" id="PF18843"/>
    </source>
</evidence>
<name>A0ABT4I2W5_9BACL</name>
<dbReference type="EMBL" id="JAPTNG010000023">
    <property type="protein sequence ID" value="MCZ0833393.1"/>
    <property type="molecule type" value="Genomic_DNA"/>
</dbReference>
<protein>
    <recommendedName>
        <fullName evidence="1">Large polyvalent protein associated domain-containing protein</fullName>
    </recommendedName>
</protein>
<dbReference type="Pfam" id="PF18843">
    <property type="entry name" value="LPD28"/>
    <property type="match status" value="1"/>
</dbReference>
<sequence>MEKVWFRGQEVQVTCGRVTNREKNLHYYEFRHSDSDWSLPITLEERVVVNFCGTLVSQKPIQLHNGSIILKKKEVEALRYIL</sequence>
<dbReference type="RefSeq" id="WP_258418339.1">
    <property type="nucleotide sequence ID" value="NZ_JAPTNG010000023.1"/>
</dbReference>
<comment type="caution">
    <text evidence="2">The sequence shown here is derived from an EMBL/GenBank/DDBJ whole genome shotgun (WGS) entry which is preliminary data.</text>
</comment>
<evidence type="ECO:0000313" key="2">
    <source>
        <dbReference type="EMBL" id="MCZ0833393.1"/>
    </source>
</evidence>
<dbReference type="InterPro" id="IPR040809">
    <property type="entry name" value="LPD28"/>
</dbReference>
<proteinExistence type="predicted"/>
<dbReference type="Proteomes" id="UP001067708">
    <property type="component" value="Unassembled WGS sequence"/>
</dbReference>
<gene>
    <name evidence="2" type="ORF">O0535_22050</name>
</gene>
<reference evidence="2" key="1">
    <citation type="submission" date="2022-09" db="EMBL/GenBank/DDBJ databases">
        <title>Genome analysis and characterization of larvicidal activity of Brevibacillus strains.</title>
        <authorList>
            <person name="Patrusheva E.V."/>
            <person name="Izotova A.O."/>
            <person name="Toshchakov S.V."/>
            <person name="Sineoky S.P."/>
        </authorList>
    </citation>
    <scope>NUCLEOTIDE SEQUENCE</scope>
    <source>
        <strain evidence="2">VKPM_B-13244</strain>
    </source>
</reference>
<organism evidence="2 3">
    <name type="scientific">Brevibacillus halotolerans</name>
    <dbReference type="NCBI Taxonomy" id="1507437"/>
    <lineage>
        <taxon>Bacteria</taxon>
        <taxon>Bacillati</taxon>
        <taxon>Bacillota</taxon>
        <taxon>Bacilli</taxon>
        <taxon>Bacillales</taxon>
        <taxon>Paenibacillaceae</taxon>
        <taxon>Brevibacillus</taxon>
    </lineage>
</organism>